<organism evidence="1 2">
    <name type="scientific">Glossina pallidipes</name>
    <name type="common">Tsetse fly</name>
    <dbReference type="NCBI Taxonomy" id="7398"/>
    <lineage>
        <taxon>Eukaryota</taxon>
        <taxon>Metazoa</taxon>
        <taxon>Ecdysozoa</taxon>
        <taxon>Arthropoda</taxon>
        <taxon>Hexapoda</taxon>
        <taxon>Insecta</taxon>
        <taxon>Pterygota</taxon>
        <taxon>Neoptera</taxon>
        <taxon>Endopterygota</taxon>
        <taxon>Diptera</taxon>
        <taxon>Brachycera</taxon>
        <taxon>Muscomorpha</taxon>
        <taxon>Hippoboscoidea</taxon>
        <taxon>Glossinidae</taxon>
        <taxon>Glossina</taxon>
    </lineage>
</organism>
<name>A0A1A9Z139_GLOPL</name>
<reference evidence="1" key="2">
    <citation type="submission" date="2020-05" db="UniProtKB">
        <authorList>
            <consortium name="EnsemblMetazoa"/>
        </authorList>
    </citation>
    <scope>IDENTIFICATION</scope>
    <source>
        <strain evidence="1">IAEA</strain>
    </source>
</reference>
<sequence>ITSHKTSLPSASVLRISTVFPDNVSTISPGRHEDASSMFSQHANTPMILRFKFNFNTVCIIPNTAAAPHISYFISSILCDGFNEIPPESNVNPFPIKTIGFSSVLSLPLYLIIEI</sequence>
<dbReference type="EnsemblMetazoa" id="GPAI000682-RA">
    <property type="protein sequence ID" value="GPAI000682-PA"/>
    <property type="gene ID" value="GPAI000682"/>
</dbReference>
<keyword evidence="2" id="KW-1185">Reference proteome</keyword>
<evidence type="ECO:0000313" key="1">
    <source>
        <dbReference type="EnsemblMetazoa" id="GPAI000682-PA"/>
    </source>
</evidence>
<reference evidence="2" key="1">
    <citation type="submission" date="2014-03" db="EMBL/GenBank/DDBJ databases">
        <authorList>
            <person name="Aksoy S."/>
            <person name="Warren W."/>
            <person name="Wilson R.K."/>
        </authorList>
    </citation>
    <scope>NUCLEOTIDE SEQUENCE [LARGE SCALE GENOMIC DNA]</scope>
    <source>
        <strain evidence="2">IAEA</strain>
    </source>
</reference>
<accession>A0A1A9Z139</accession>
<dbReference type="AlphaFoldDB" id="A0A1A9Z139"/>
<dbReference type="Proteomes" id="UP000092445">
    <property type="component" value="Unassembled WGS sequence"/>
</dbReference>
<dbReference type="VEuPathDB" id="VectorBase:GPAI000682"/>
<protein>
    <submittedName>
        <fullName evidence="1">Uncharacterized protein</fullName>
    </submittedName>
</protein>
<proteinExistence type="predicted"/>
<evidence type="ECO:0000313" key="2">
    <source>
        <dbReference type="Proteomes" id="UP000092445"/>
    </source>
</evidence>